<sequence>IYRILIIFVPFNKLRKRMGNVKEESPGEVDINSYRIARDIRWAVINASRYTPWESKCLIKALTAQRMMRGKGIATTIYLGVKKNEKNEMVAHAWIRCGSYFITGGENRSGYAVVAKFSTLGCKR</sequence>
<evidence type="ECO:0000313" key="3">
    <source>
        <dbReference type="Proteomes" id="UP000768462"/>
    </source>
</evidence>
<dbReference type="AlphaFoldDB" id="A0A927ZJB9"/>
<feature type="non-terminal residue" evidence="2">
    <location>
        <position position="1"/>
    </location>
</feature>
<dbReference type="NCBIfam" id="NF033537">
    <property type="entry name" value="lasso_biosyn_B2"/>
    <property type="match status" value="1"/>
</dbReference>
<evidence type="ECO:0000313" key="2">
    <source>
        <dbReference type="EMBL" id="MBE6059039.1"/>
    </source>
</evidence>
<name>A0A927ZJB9_9CLOT</name>
<proteinExistence type="predicted"/>
<feature type="domain" description="Microcin J25-processing protein McjB C-terminal" evidence="1">
    <location>
        <begin position="13"/>
        <end position="115"/>
    </location>
</feature>
<evidence type="ECO:0000259" key="1">
    <source>
        <dbReference type="Pfam" id="PF13471"/>
    </source>
</evidence>
<protein>
    <submittedName>
        <fullName evidence="2">Lasso peptide biosynthesis B2 protein</fullName>
    </submittedName>
</protein>
<dbReference type="Pfam" id="PF13471">
    <property type="entry name" value="Transglut_core3"/>
    <property type="match status" value="1"/>
</dbReference>
<accession>A0A927ZJB9</accession>
<dbReference type="InterPro" id="IPR053521">
    <property type="entry name" value="McjB-like"/>
</dbReference>
<organism evidence="2 3">
    <name type="scientific">Clostridium sulfidigenes</name>
    <dbReference type="NCBI Taxonomy" id="318464"/>
    <lineage>
        <taxon>Bacteria</taxon>
        <taxon>Bacillati</taxon>
        <taxon>Bacillota</taxon>
        <taxon>Clostridia</taxon>
        <taxon>Eubacteriales</taxon>
        <taxon>Clostridiaceae</taxon>
        <taxon>Clostridium</taxon>
    </lineage>
</organism>
<gene>
    <name evidence="2" type="ORF">E7215_02525</name>
</gene>
<reference evidence="2" key="1">
    <citation type="submission" date="2019-04" db="EMBL/GenBank/DDBJ databases">
        <title>Evolution of Biomass-Degrading Anaerobic Consortia Revealed by Metagenomics.</title>
        <authorList>
            <person name="Peng X."/>
        </authorList>
    </citation>
    <scope>NUCLEOTIDE SEQUENCE</scope>
    <source>
        <strain evidence="2">SIG254</strain>
    </source>
</reference>
<comment type="caution">
    <text evidence="2">The sequence shown here is derived from an EMBL/GenBank/DDBJ whole genome shotgun (WGS) entry which is preliminary data.</text>
</comment>
<dbReference type="InterPro" id="IPR032708">
    <property type="entry name" value="McjB_C"/>
</dbReference>
<dbReference type="Proteomes" id="UP000768462">
    <property type="component" value="Unassembled WGS sequence"/>
</dbReference>
<dbReference type="EMBL" id="SVCM01000027">
    <property type="protein sequence ID" value="MBE6059039.1"/>
    <property type="molecule type" value="Genomic_DNA"/>
</dbReference>